<evidence type="ECO:0000256" key="4">
    <source>
        <dbReference type="ARBA" id="ARBA00022619"/>
    </source>
</evidence>
<keyword evidence="5 8" id="KW-0808">Transferase</keyword>
<reference evidence="9 10" key="1">
    <citation type="submission" date="2020-04" db="EMBL/GenBank/DDBJ databases">
        <title>MicrobeNet Type strains.</title>
        <authorList>
            <person name="Nicholson A.C."/>
        </authorList>
    </citation>
    <scope>NUCLEOTIDE SEQUENCE [LARGE SCALE GENOMIC DNA]</scope>
    <source>
        <strain evidence="9 10">CCUG 54536</strain>
    </source>
</reference>
<dbReference type="Pfam" id="PF00885">
    <property type="entry name" value="DMRL_synthase"/>
    <property type="match status" value="1"/>
</dbReference>
<dbReference type="Proteomes" id="UP000590460">
    <property type="component" value="Unassembled WGS sequence"/>
</dbReference>
<dbReference type="HAMAP" id="MF_00178">
    <property type="entry name" value="Lumazine_synth"/>
    <property type="match status" value="1"/>
</dbReference>
<feature type="active site" description="Proton donor" evidence="8">
    <location>
        <position position="88"/>
    </location>
</feature>
<feature type="binding site" evidence="8">
    <location>
        <begin position="56"/>
        <end position="58"/>
    </location>
    <ligand>
        <name>5-amino-6-(D-ribitylamino)uracil</name>
        <dbReference type="ChEBI" id="CHEBI:15934"/>
    </ligand>
</feature>
<comment type="caution">
    <text evidence="9">The sequence shown here is derived from an EMBL/GenBank/DDBJ whole genome shotgun (WGS) entry which is preliminary data.</text>
</comment>
<proteinExistence type="inferred from homology"/>
<feature type="binding site" evidence="8">
    <location>
        <begin position="80"/>
        <end position="82"/>
    </location>
    <ligand>
        <name>5-amino-6-(D-ribitylamino)uracil</name>
        <dbReference type="ChEBI" id="CHEBI:15934"/>
    </ligand>
</feature>
<comment type="catalytic activity">
    <reaction evidence="6 8">
        <text>(2S)-2-hydroxy-3-oxobutyl phosphate + 5-amino-6-(D-ribitylamino)uracil = 6,7-dimethyl-8-(1-D-ribityl)lumazine + phosphate + 2 H2O + H(+)</text>
        <dbReference type="Rhea" id="RHEA:26152"/>
        <dbReference type="ChEBI" id="CHEBI:15377"/>
        <dbReference type="ChEBI" id="CHEBI:15378"/>
        <dbReference type="ChEBI" id="CHEBI:15934"/>
        <dbReference type="ChEBI" id="CHEBI:43474"/>
        <dbReference type="ChEBI" id="CHEBI:58201"/>
        <dbReference type="ChEBI" id="CHEBI:58830"/>
        <dbReference type="EC" id="2.5.1.78"/>
    </reaction>
</comment>
<keyword evidence="4 8" id="KW-0686">Riboflavin biosynthesis</keyword>
<evidence type="ECO:0000256" key="1">
    <source>
        <dbReference type="ARBA" id="ARBA00004917"/>
    </source>
</evidence>
<dbReference type="PANTHER" id="PTHR21058:SF0">
    <property type="entry name" value="6,7-DIMETHYL-8-RIBITYLLUMAZINE SYNTHASE"/>
    <property type="match status" value="1"/>
</dbReference>
<dbReference type="EC" id="2.5.1.78" evidence="3 8"/>
<evidence type="ECO:0000313" key="10">
    <source>
        <dbReference type="Proteomes" id="UP000590460"/>
    </source>
</evidence>
<dbReference type="UniPathway" id="UPA00275">
    <property type="reaction ID" value="UER00404"/>
</dbReference>
<dbReference type="AlphaFoldDB" id="A0A846ZAI7"/>
<dbReference type="InterPro" id="IPR034964">
    <property type="entry name" value="LS"/>
</dbReference>
<name>A0A846ZAI7_9LACO</name>
<dbReference type="GO" id="GO:0000906">
    <property type="term" value="F:6,7-dimethyl-8-ribityllumazine synthase activity"/>
    <property type="evidence" value="ECO:0007669"/>
    <property type="project" value="UniProtKB-UniRule"/>
</dbReference>
<protein>
    <recommendedName>
        <fullName evidence="7 8">6,7-dimethyl-8-ribityllumazine synthase</fullName>
        <shortName evidence="8">DMRL synthase</shortName>
        <shortName evidence="8">LS</shortName>
        <shortName evidence="8">Lumazine synthase</shortName>
        <ecNumber evidence="3 8">2.5.1.78</ecNumber>
    </recommendedName>
</protein>
<dbReference type="EMBL" id="JAAXPO010000006">
    <property type="protein sequence ID" value="NKZ18777.1"/>
    <property type="molecule type" value="Genomic_DNA"/>
</dbReference>
<dbReference type="GO" id="GO:0009231">
    <property type="term" value="P:riboflavin biosynthetic process"/>
    <property type="evidence" value="ECO:0007669"/>
    <property type="project" value="UniProtKB-UniRule"/>
</dbReference>
<feature type="binding site" evidence="8">
    <location>
        <position position="113"/>
    </location>
    <ligand>
        <name>5-amino-6-(D-ribitylamino)uracil</name>
        <dbReference type="ChEBI" id="CHEBI:15934"/>
    </ligand>
</feature>
<feature type="binding site" evidence="8">
    <location>
        <position position="22"/>
    </location>
    <ligand>
        <name>5-amino-6-(D-ribitylamino)uracil</name>
        <dbReference type="ChEBI" id="CHEBI:15934"/>
    </ligand>
</feature>
<dbReference type="NCBIfam" id="TIGR00114">
    <property type="entry name" value="lumazine-synth"/>
    <property type="match status" value="1"/>
</dbReference>
<dbReference type="GO" id="GO:0009349">
    <property type="term" value="C:riboflavin synthase complex"/>
    <property type="evidence" value="ECO:0007669"/>
    <property type="project" value="UniProtKB-UniRule"/>
</dbReference>
<comment type="similarity">
    <text evidence="2 8">Belongs to the DMRL synthase family.</text>
</comment>
<accession>A0A846ZAI7</accession>
<dbReference type="InterPro" id="IPR036467">
    <property type="entry name" value="LS/RS_sf"/>
</dbReference>
<gene>
    <name evidence="8" type="primary">ribH</name>
    <name evidence="9" type="ORF">HF966_06255</name>
</gene>
<evidence type="ECO:0000313" key="9">
    <source>
        <dbReference type="EMBL" id="NKZ18777.1"/>
    </source>
</evidence>
<evidence type="ECO:0000256" key="8">
    <source>
        <dbReference type="HAMAP-Rule" id="MF_00178"/>
    </source>
</evidence>
<dbReference type="CDD" id="cd09209">
    <property type="entry name" value="Lumazine_synthase-I"/>
    <property type="match status" value="1"/>
</dbReference>
<organism evidence="9 10">
    <name type="scientific">Leuconostoc holzapfelii</name>
    <dbReference type="NCBI Taxonomy" id="434464"/>
    <lineage>
        <taxon>Bacteria</taxon>
        <taxon>Bacillati</taxon>
        <taxon>Bacillota</taxon>
        <taxon>Bacilli</taxon>
        <taxon>Lactobacillales</taxon>
        <taxon>Lactobacillaceae</taxon>
        <taxon>Leuconostoc</taxon>
    </lineage>
</organism>
<dbReference type="SUPFAM" id="SSF52121">
    <property type="entry name" value="Lumazine synthase"/>
    <property type="match status" value="1"/>
</dbReference>
<dbReference type="RefSeq" id="WP_168677182.1">
    <property type="nucleotide sequence ID" value="NZ_BPKV01000006.1"/>
</dbReference>
<dbReference type="Gene3D" id="3.40.50.960">
    <property type="entry name" value="Lumazine/riboflavin synthase"/>
    <property type="match status" value="1"/>
</dbReference>
<feature type="binding site" evidence="8">
    <location>
        <position position="127"/>
    </location>
    <ligand>
        <name>(2S)-2-hydroxy-3-oxobutyl phosphate</name>
        <dbReference type="ChEBI" id="CHEBI:58830"/>
    </ligand>
</feature>
<evidence type="ECO:0000256" key="7">
    <source>
        <dbReference type="ARBA" id="ARBA00072606"/>
    </source>
</evidence>
<sequence length="157" mass="16706">MIYSGNLVQHQGRRIAIVVSRFNEIITEQLLKGAQSTLTMHGVQPENISVFWVPGAFEIPMVAKKLAATQAFDGIVTLGAVIKGDTAHYDLVINAAANGVANVSLTTDIPIVFGVVTTDTLEQAQHRAGAKAGNKGMEVTMSLLEVLSLYDEIATIG</sequence>
<feature type="binding site" evidence="8">
    <location>
        <begin position="85"/>
        <end position="86"/>
    </location>
    <ligand>
        <name>(2S)-2-hydroxy-3-oxobutyl phosphate</name>
        <dbReference type="ChEBI" id="CHEBI:58830"/>
    </ligand>
</feature>
<evidence type="ECO:0000256" key="2">
    <source>
        <dbReference type="ARBA" id="ARBA00007424"/>
    </source>
</evidence>
<evidence type="ECO:0000256" key="6">
    <source>
        <dbReference type="ARBA" id="ARBA00048785"/>
    </source>
</evidence>
<evidence type="ECO:0000256" key="3">
    <source>
        <dbReference type="ARBA" id="ARBA00012664"/>
    </source>
</evidence>
<comment type="function">
    <text evidence="8">Catalyzes the formation of 6,7-dimethyl-8-ribityllumazine by condensation of 5-amino-6-(D-ribitylamino)uracil with 3,4-dihydroxy-2-butanone 4-phosphate. This is the penultimate step in the biosynthesis of riboflavin.</text>
</comment>
<comment type="pathway">
    <text evidence="1 8">Cofactor biosynthesis; riboflavin biosynthesis; riboflavin from 2-hydroxy-3-oxobutyl phosphate and 5-amino-6-(D-ribitylamino)uracil: step 1/2.</text>
</comment>
<dbReference type="InterPro" id="IPR002180">
    <property type="entry name" value="LS/RS"/>
</dbReference>
<dbReference type="GO" id="GO:0005829">
    <property type="term" value="C:cytosol"/>
    <property type="evidence" value="ECO:0007669"/>
    <property type="project" value="TreeGrafter"/>
</dbReference>
<evidence type="ECO:0000256" key="5">
    <source>
        <dbReference type="ARBA" id="ARBA00022679"/>
    </source>
</evidence>
<dbReference type="PANTHER" id="PTHR21058">
    <property type="entry name" value="6,7-DIMETHYL-8-RIBITYLLUMAZINE SYNTHASE DMRL SYNTHASE LUMAZINE SYNTHASE"/>
    <property type="match status" value="1"/>
</dbReference>
<dbReference type="FunFam" id="3.40.50.960:FF:000001">
    <property type="entry name" value="6,7-dimethyl-8-ribityllumazine synthase"/>
    <property type="match status" value="1"/>
</dbReference>